<name>A0A1L7RB90_9ACTO</name>
<dbReference type="SUPFAM" id="SSF74653">
    <property type="entry name" value="TolA/TonB C-terminal domain"/>
    <property type="match status" value="1"/>
</dbReference>
<reference evidence="1" key="1">
    <citation type="submission" date="2014-07" db="EMBL/GenBank/DDBJ databases">
        <authorList>
            <person name="Zhang J.E."/>
            <person name="Yang H."/>
            <person name="Guo J."/>
            <person name="Deng Z."/>
            <person name="Luo H."/>
            <person name="Luo M."/>
            <person name="Zhao B."/>
        </authorList>
    </citation>
    <scope>NUCLEOTIDE SEQUENCE</scope>
    <source>
        <strain evidence="1">AM4</strain>
    </source>
</reference>
<keyword evidence="1" id="KW-0689">Ribosomal protein</keyword>
<proteinExistence type="predicted"/>
<accession>A0A1L7RB90</accession>
<gene>
    <name evidence="1" type="ORF">AAM4_1305</name>
</gene>
<evidence type="ECO:0000313" key="1">
    <source>
        <dbReference type="EMBL" id="CED91137.1"/>
    </source>
</evidence>
<dbReference type="GO" id="GO:0005840">
    <property type="term" value="C:ribosome"/>
    <property type="evidence" value="ECO:0007669"/>
    <property type="project" value="UniProtKB-KW"/>
</dbReference>
<keyword evidence="1" id="KW-0687">Ribonucleoprotein</keyword>
<dbReference type="EMBL" id="LK995496">
    <property type="protein sequence ID" value="CED91137.1"/>
    <property type="molecule type" value="Genomic_DNA"/>
</dbReference>
<protein>
    <submittedName>
        <fullName evidence="1">Ribosomal protein S12, bacteria</fullName>
    </submittedName>
</protein>
<sequence length="202" mass="21438">MAPIRKASSARPAWRSGVAARLRRRAAIPPVLAAMVPDDGPLLGAVPLVADDSRWAAATANYLTVVGHGGVELRRGWHEVERGRWDAQAATFTLTWTDATRRPLVLTVPEAVSRGEKAVAVDVAPFARALRQGVESALVYAVTGQLPGGRRVTVSVRRDSDGRLYTASDLSGDDAAALDEADGAALEELIRRARDGVGLPTD</sequence>
<organism evidence="1">
    <name type="scientific">Actinomyces succiniciruminis</name>
    <dbReference type="NCBI Taxonomy" id="1522002"/>
    <lineage>
        <taxon>Bacteria</taxon>
        <taxon>Bacillati</taxon>
        <taxon>Actinomycetota</taxon>
        <taxon>Actinomycetes</taxon>
        <taxon>Actinomycetales</taxon>
        <taxon>Actinomycetaceae</taxon>
        <taxon>Actinomyces</taxon>
    </lineage>
</organism>
<dbReference type="AlphaFoldDB" id="A0A1L7RB90"/>